<dbReference type="AlphaFoldDB" id="A0ABD2Q317"/>
<name>A0ABD2Q317_9PLAT</name>
<comment type="caution">
    <text evidence="1">The sequence shown here is derived from an EMBL/GenBank/DDBJ whole genome shotgun (WGS) entry which is preliminary data.</text>
</comment>
<protein>
    <submittedName>
        <fullName evidence="1">Uncharacterized protein</fullName>
    </submittedName>
</protein>
<proteinExistence type="predicted"/>
<keyword evidence="2" id="KW-1185">Reference proteome</keyword>
<evidence type="ECO:0000313" key="1">
    <source>
        <dbReference type="EMBL" id="KAL3313738.1"/>
    </source>
</evidence>
<reference evidence="1 2" key="1">
    <citation type="submission" date="2024-11" db="EMBL/GenBank/DDBJ databases">
        <title>Adaptive evolution of stress response genes in parasites aligns with host niche diversity.</title>
        <authorList>
            <person name="Hahn C."/>
            <person name="Resl P."/>
        </authorList>
    </citation>
    <scope>NUCLEOTIDE SEQUENCE [LARGE SCALE GENOMIC DNA]</scope>
    <source>
        <strain evidence="1">EGGRZ-B1_66</strain>
        <tissue evidence="1">Body</tissue>
    </source>
</reference>
<dbReference type="EMBL" id="JBJKFK010001207">
    <property type="protein sequence ID" value="KAL3313738.1"/>
    <property type="molecule type" value="Genomic_DNA"/>
</dbReference>
<accession>A0ABD2Q317</accession>
<organism evidence="1 2">
    <name type="scientific">Cichlidogyrus casuarinus</name>
    <dbReference type="NCBI Taxonomy" id="1844966"/>
    <lineage>
        <taxon>Eukaryota</taxon>
        <taxon>Metazoa</taxon>
        <taxon>Spiralia</taxon>
        <taxon>Lophotrochozoa</taxon>
        <taxon>Platyhelminthes</taxon>
        <taxon>Monogenea</taxon>
        <taxon>Monopisthocotylea</taxon>
        <taxon>Dactylogyridea</taxon>
        <taxon>Ancyrocephalidae</taxon>
        <taxon>Cichlidogyrus</taxon>
    </lineage>
</organism>
<dbReference type="Proteomes" id="UP001626550">
    <property type="component" value="Unassembled WGS sequence"/>
</dbReference>
<evidence type="ECO:0000313" key="2">
    <source>
        <dbReference type="Proteomes" id="UP001626550"/>
    </source>
</evidence>
<gene>
    <name evidence="1" type="ORF">Ciccas_007658</name>
</gene>
<sequence>MLQTEMQKVNLPEWMKNEGIAMREQVDEEFVCFVAFLGLNPELRNSIKLWPLQVEELTPKVSMKRRISEIVLLFEGAPKDSYSEKLVCQLIDTLNYFKLNQPQREFLIKFIVLLIDKLMKFDRAEGERICKSGWMRMLFYRLENEEDLRMTWMKAAVLLNYETAKYLLKDEWFHLVKKDICKLLSQGEATDELLFSLNDELKLIRNYLDERELLQVLKISENAPLSQFTDFYDVKKLI</sequence>